<dbReference type="InterPro" id="IPR052561">
    <property type="entry name" value="ComplexI_Subunit1"/>
</dbReference>
<evidence type="ECO:0000313" key="6">
    <source>
        <dbReference type="EMBL" id="BAI62711.1"/>
    </source>
</evidence>
<feature type="transmembrane region" description="Helical" evidence="5">
    <location>
        <begin position="146"/>
        <end position="166"/>
    </location>
</feature>
<feature type="transmembrane region" description="Helical" evidence="5">
    <location>
        <begin position="226"/>
        <end position="246"/>
    </location>
</feature>
<feature type="transmembrane region" description="Helical" evidence="5">
    <location>
        <begin position="110"/>
        <end position="134"/>
    </location>
</feature>
<dbReference type="STRING" id="304371.MCP_2639"/>
<evidence type="ECO:0000313" key="7">
    <source>
        <dbReference type="Proteomes" id="UP000001882"/>
    </source>
</evidence>
<dbReference type="eggNOG" id="arCOG01546">
    <property type="taxonomic scope" value="Archaea"/>
</dbReference>
<reference evidence="7" key="3">
    <citation type="journal article" date="2011" name="PLoS ONE">
        <title>Genome sequence of a mesophilic hydrogenotrophic methanogen Methanocella paludicola, the first cultivated representative of the order Methanocellales.</title>
        <authorList>
            <person name="Sakai S."/>
            <person name="Takaki Y."/>
            <person name="Shimamura S."/>
            <person name="Sekine M."/>
            <person name="Tajima T."/>
            <person name="Kosugi H."/>
            <person name="Ichikawa N."/>
            <person name="Tasumi E."/>
            <person name="Hiraki A.T."/>
            <person name="Shimizu A."/>
            <person name="Kato Y."/>
            <person name="Nishiko R."/>
            <person name="Mori K."/>
            <person name="Fujita N."/>
            <person name="Imachi H."/>
            <person name="Takai K."/>
        </authorList>
    </citation>
    <scope>NUCLEOTIDE SEQUENCE [LARGE SCALE GENOMIC DNA]</scope>
    <source>
        <strain evidence="7">DSM 17711 / JCM 13418 / NBRC 101707 / SANAE</strain>
    </source>
</reference>
<dbReference type="InterPro" id="IPR001694">
    <property type="entry name" value="NADH_UbQ_OxRdtase_su1/FPO"/>
</dbReference>
<dbReference type="PANTHER" id="PTHR43359:SF1">
    <property type="entry name" value="FORMATE HYDROGENLYASE SUBUNIT 4-RELATED"/>
    <property type="match status" value="1"/>
</dbReference>
<dbReference type="OrthoDB" id="15253at2157"/>
<dbReference type="EMBL" id="AP011532">
    <property type="protein sequence ID" value="BAI62711.1"/>
    <property type="molecule type" value="Genomic_DNA"/>
</dbReference>
<protein>
    <submittedName>
        <fullName evidence="6">Hydrogenase membrane component</fullName>
    </submittedName>
</protein>
<accession>D1Z1Y9</accession>
<sequence>MINLAWLNPLIAFAVGIVLAFNLRKIFARVQSRRGPLLWMPGAWQDINRSKVLQPLYDIIKLFSKQTIIPHTATTLFTWGPVLALICALSVTMFVPVAGNAFDYSFSLVVIFYLLIFVTLFIIVGGISSASLFAAMGGVREVELMLANEIPFILGTFALAITYNTLSIRDMMGFNILVNPLAAVAVFIAILVKLHVKPFDIPEADSEIVGGLTTEYSGKLLGTLEVVKLIMLFTLSAFFVDLFLWVPSTGLLSWVIFAAGILLVGAAIGFTNALFARFRIDQATKWLFRVSTLISLLAVGWAVLGAYII</sequence>
<evidence type="ECO:0000256" key="4">
    <source>
        <dbReference type="ARBA" id="ARBA00023136"/>
    </source>
</evidence>
<dbReference type="Proteomes" id="UP000001882">
    <property type="component" value="Chromosome"/>
</dbReference>
<feature type="transmembrane region" description="Helical" evidence="5">
    <location>
        <begin position="6"/>
        <end position="23"/>
    </location>
</feature>
<evidence type="ECO:0000256" key="2">
    <source>
        <dbReference type="ARBA" id="ARBA00022692"/>
    </source>
</evidence>
<keyword evidence="3 5" id="KW-1133">Transmembrane helix</keyword>
<evidence type="ECO:0000256" key="3">
    <source>
        <dbReference type="ARBA" id="ARBA00022989"/>
    </source>
</evidence>
<reference evidence="6 7" key="2">
    <citation type="journal article" date="2008" name="Int. J. Syst. Evol. Microbiol.">
        <title>Methanocella paludicola gen. nov., sp. nov., a methane-producing archaeon, the first isolate of the lineage 'Rice Cluster I', and proposal of the new archaeal order Methanocellales ord. nov.</title>
        <authorList>
            <person name="Sakai S."/>
            <person name="Imachi H."/>
            <person name="Hanada S."/>
            <person name="Ohashi A."/>
            <person name="Harada H."/>
            <person name="Kamagata Y."/>
        </authorList>
    </citation>
    <scope>NUCLEOTIDE SEQUENCE [LARGE SCALE GENOMIC DNA]</scope>
    <source>
        <strain evidence="7">DSM 17711 / JCM 13418 / NBRC 101707 / SANAE</strain>
    </source>
</reference>
<feature type="transmembrane region" description="Helical" evidence="5">
    <location>
        <begin position="172"/>
        <end position="192"/>
    </location>
</feature>
<dbReference type="GeneID" id="8682363"/>
<dbReference type="RefSeq" id="WP_012901385.1">
    <property type="nucleotide sequence ID" value="NC_013665.1"/>
</dbReference>
<dbReference type="Pfam" id="PF00146">
    <property type="entry name" value="NADHdh"/>
    <property type="match status" value="1"/>
</dbReference>
<proteinExistence type="predicted"/>
<dbReference type="GO" id="GO:0005886">
    <property type="term" value="C:plasma membrane"/>
    <property type="evidence" value="ECO:0007669"/>
    <property type="project" value="TreeGrafter"/>
</dbReference>
<keyword evidence="4 5" id="KW-0472">Membrane</keyword>
<feature type="transmembrane region" description="Helical" evidence="5">
    <location>
        <begin position="287"/>
        <end position="308"/>
    </location>
</feature>
<keyword evidence="2 5" id="KW-0812">Transmembrane</keyword>
<organism evidence="6 7">
    <name type="scientific">Methanocella paludicola (strain DSM 17711 / JCM 13418 / NBRC 101707 / SANAE)</name>
    <dbReference type="NCBI Taxonomy" id="304371"/>
    <lineage>
        <taxon>Archaea</taxon>
        <taxon>Methanobacteriati</taxon>
        <taxon>Methanobacteriota</taxon>
        <taxon>Stenosarchaea group</taxon>
        <taxon>Methanomicrobia</taxon>
        <taxon>Methanocellales</taxon>
        <taxon>Methanocellaceae</taxon>
        <taxon>Methanocella</taxon>
    </lineage>
</organism>
<evidence type="ECO:0000256" key="1">
    <source>
        <dbReference type="ARBA" id="ARBA00004141"/>
    </source>
</evidence>
<feature type="transmembrane region" description="Helical" evidence="5">
    <location>
        <begin position="76"/>
        <end position="98"/>
    </location>
</feature>
<reference evidence="6 7" key="1">
    <citation type="journal article" date="2007" name="Appl. Environ. Microbiol.">
        <title>Isolation of key methanogens for global methane emission from rice paddy fields: a novel isolate affiliated with the clone cluster rice cluster I.</title>
        <authorList>
            <person name="Sakai S."/>
            <person name="Imachi H."/>
            <person name="Sekiguchi Y."/>
            <person name="Ohashi A."/>
            <person name="Harada H."/>
            <person name="Kamagata Y."/>
        </authorList>
    </citation>
    <scope>NUCLEOTIDE SEQUENCE [LARGE SCALE GENOMIC DNA]</scope>
    <source>
        <strain evidence="7">DSM 17711 / JCM 13418 / NBRC 101707 / SANAE</strain>
    </source>
</reference>
<comment type="subcellular location">
    <subcellularLocation>
        <location evidence="1">Membrane</location>
        <topology evidence="1">Multi-pass membrane protein</topology>
    </subcellularLocation>
</comment>
<dbReference type="AlphaFoldDB" id="D1Z1Y9"/>
<feature type="transmembrane region" description="Helical" evidence="5">
    <location>
        <begin position="252"/>
        <end position="275"/>
    </location>
</feature>
<dbReference type="PANTHER" id="PTHR43359">
    <property type="entry name" value="FORMATE HYDROGENLYASE SUBUNIT 4"/>
    <property type="match status" value="1"/>
</dbReference>
<gene>
    <name evidence="6" type="ordered locus">MCP_2639</name>
</gene>
<name>D1Z1Y9_METPS</name>
<keyword evidence="7" id="KW-1185">Reference proteome</keyword>
<dbReference type="InParanoid" id="D1Z1Y9"/>
<dbReference type="KEGG" id="mpd:MCP_2639"/>
<evidence type="ECO:0000256" key="5">
    <source>
        <dbReference type="SAM" id="Phobius"/>
    </source>
</evidence>